<gene>
    <name evidence="2" type="ORF">NZD86_12630</name>
</gene>
<dbReference type="Gene3D" id="3.40.50.1820">
    <property type="entry name" value="alpha/beta hydrolase"/>
    <property type="match status" value="1"/>
</dbReference>
<dbReference type="PANTHER" id="PTHR11614">
    <property type="entry name" value="PHOSPHOLIPASE-RELATED"/>
    <property type="match status" value="1"/>
</dbReference>
<evidence type="ECO:0000259" key="1">
    <source>
        <dbReference type="Pfam" id="PF12146"/>
    </source>
</evidence>
<proteinExistence type="predicted"/>
<dbReference type="InterPro" id="IPR051044">
    <property type="entry name" value="MAG_DAG_Lipase"/>
</dbReference>
<dbReference type="RefSeq" id="WP_268042110.1">
    <property type="nucleotide sequence ID" value="NZ_CP104064.1"/>
</dbReference>
<dbReference type="Proteomes" id="UP001164803">
    <property type="component" value="Chromosome"/>
</dbReference>
<reference evidence="2" key="1">
    <citation type="submission" date="2022-08" db="EMBL/GenBank/DDBJ databases">
        <title>Alicyclobacillus dauci DSM2870, complete genome.</title>
        <authorList>
            <person name="Wang Q."/>
            <person name="Cai R."/>
            <person name="Wang Z."/>
        </authorList>
    </citation>
    <scope>NUCLEOTIDE SEQUENCE</scope>
    <source>
        <strain evidence="2">DSM 28700</strain>
    </source>
</reference>
<protein>
    <submittedName>
        <fullName evidence="2">Alpha/beta hydrolase</fullName>
    </submittedName>
</protein>
<keyword evidence="3" id="KW-1185">Reference proteome</keyword>
<dbReference type="InterPro" id="IPR022742">
    <property type="entry name" value="Hydrolase_4"/>
</dbReference>
<accession>A0ABY6YXB3</accession>
<name>A0ABY6YXB3_9BACL</name>
<dbReference type="EMBL" id="CP104064">
    <property type="protein sequence ID" value="WAH35162.1"/>
    <property type="molecule type" value="Genomic_DNA"/>
</dbReference>
<evidence type="ECO:0000313" key="2">
    <source>
        <dbReference type="EMBL" id="WAH35162.1"/>
    </source>
</evidence>
<dbReference type="Pfam" id="PF12146">
    <property type="entry name" value="Hydrolase_4"/>
    <property type="match status" value="1"/>
</dbReference>
<sequence>MPKHSVSLKVDENTTLFGHVWSPESRSSIPAVVVLLHGMGEHIGRYESFAQVLNREGYVVYGHDQRGHGKTGEATTSHGYLGPNGFQQLVDDAAQMVHLVKDAHPNVPVVLFGHSMGSFVAQSFLSRHAGKIDACVLCGSNGPEGRLLLVARYLAKRYARKFGVHAESKLLTKLTFGAYNRAFRPNRTPFDWLTRDTDALQAYLSDSQCGFPLSAASMHDMFTELGEIFRRERMSQIPRDLPIFIIAGEADPVGHQGKGIYRLIDVYRKAGLTAVSYRIYPQARHELLHEINRETVYQDILAWLDSAVRDKLA</sequence>
<keyword evidence="2" id="KW-0378">Hydrolase</keyword>
<organism evidence="2 3">
    <name type="scientific">Alicyclobacillus dauci</name>
    <dbReference type="NCBI Taxonomy" id="1475485"/>
    <lineage>
        <taxon>Bacteria</taxon>
        <taxon>Bacillati</taxon>
        <taxon>Bacillota</taxon>
        <taxon>Bacilli</taxon>
        <taxon>Bacillales</taxon>
        <taxon>Alicyclobacillaceae</taxon>
        <taxon>Alicyclobacillus</taxon>
    </lineage>
</organism>
<dbReference type="GO" id="GO:0016787">
    <property type="term" value="F:hydrolase activity"/>
    <property type="evidence" value="ECO:0007669"/>
    <property type="project" value="UniProtKB-KW"/>
</dbReference>
<dbReference type="SUPFAM" id="SSF53474">
    <property type="entry name" value="alpha/beta-Hydrolases"/>
    <property type="match status" value="1"/>
</dbReference>
<dbReference type="InterPro" id="IPR029058">
    <property type="entry name" value="AB_hydrolase_fold"/>
</dbReference>
<evidence type="ECO:0000313" key="3">
    <source>
        <dbReference type="Proteomes" id="UP001164803"/>
    </source>
</evidence>
<feature type="domain" description="Serine aminopeptidase S33" evidence="1">
    <location>
        <begin position="31"/>
        <end position="291"/>
    </location>
</feature>